<evidence type="ECO:0000256" key="2">
    <source>
        <dbReference type="SAM" id="Phobius"/>
    </source>
</evidence>
<dbReference type="AlphaFoldDB" id="A0A2C9K0S2"/>
<evidence type="ECO:0000313" key="4">
    <source>
        <dbReference type="Proteomes" id="UP000076420"/>
    </source>
</evidence>
<evidence type="ECO:0000256" key="1">
    <source>
        <dbReference type="ARBA" id="ARBA00023002"/>
    </source>
</evidence>
<dbReference type="PRINTS" id="PR00081">
    <property type="entry name" value="GDHRDH"/>
</dbReference>
<accession>A0A2C9K0S2</accession>
<dbReference type="RefSeq" id="XP_055878216.1">
    <property type="nucleotide sequence ID" value="XM_056022241.1"/>
</dbReference>
<dbReference type="VEuPathDB" id="VectorBase:BGLAX_047572"/>
<dbReference type="SUPFAM" id="SSF51735">
    <property type="entry name" value="NAD(P)-binding Rossmann-fold domains"/>
    <property type="match status" value="1"/>
</dbReference>
<proteinExistence type="predicted"/>
<keyword evidence="2" id="KW-0472">Membrane</keyword>
<evidence type="ECO:0000313" key="9">
    <source>
        <dbReference type="RefSeq" id="XP_055878217.1"/>
    </source>
</evidence>
<evidence type="ECO:0000313" key="7">
    <source>
        <dbReference type="RefSeq" id="XP_055878215.1"/>
    </source>
</evidence>
<dbReference type="RefSeq" id="XP_055878218.1">
    <property type="nucleotide sequence ID" value="XM_056022243.1"/>
</dbReference>
<dbReference type="OMA" id="GMIDPTI"/>
<evidence type="ECO:0000313" key="3">
    <source>
        <dbReference type="EnsemblMetazoa" id="BGLB011223-PB"/>
    </source>
</evidence>
<evidence type="ECO:0000313" key="6">
    <source>
        <dbReference type="RefSeq" id="XP_055878214.1"/>
    </source>
</evidence>
<gene>
    <name evidence="3" type="primary">106075954</name>
    <name evidence="6 7 8 9 10" type="synonym">LOC106075954</name>
</gene>
<sequence>MALNLSIMLQLLWHCCFSFLLIYIFHTGSYSGHWIIATFGLTVILILIRLHFAGPTYKGLERLDGKTVLITGANTGIGKETAKEMARRGGRVIMACRDLDKANQAKDEIIKETENHKIFVHKLDLASFKSIREFCKNFNETEERLDILINNAGIMMCPKLKTEDGLEMQIGVNHFGHFLLTNLLLDKLKQCSPSRIVIVSSLMHMFGQMNFDDLNSERSYGAVRAYSQSKLANMLHVRALMKRLEGTGVTVNGLHPGSVDTELLRHFKIFSWTIFKILLKPIKIYFFKNAFKGAQTTIYAALDSSLETVSGKYFSDCKPASASKLSFNDEDAERLWQISEKITQGR</sequence>
<dbReference type="Gene3D" id="3.40.50.720">
    <property type="entry name" value="NAD(P)-binding Rossmann-like Domain"/>
    <property type="match status" value="1"/>
</dbReference>
<feature type="transmembrane region" description="Helical" evidence="2">
    <location>
        <begin position="32"/>
        <end position="52"/>
    </location>
</feature>
<reference evidence="6 7" key="2">
    <citation type="submission" date="2025-04" db="UniProtKB">
        <authorList>
            <consortium name="RefSeq"/>
        </authorList>
    </citation>
    <scope>IDENTIFICATION</scope>
</reference>
<keyword evidence="2" id="KW-0812">Transmembrane</keyword>
<dbReference type="RefSeq" id="XP_055878217.1">
    <property type="nucleotide sequence ID" value="XM_056022242.1"/>
</dbReference>
<name>A0A2C9K0S2_BIOGL</name>
<dbReference type="EnsemblMetazoa" id="BGLB011223-RB">
    <property type="protein sequence ID" value="BGLB011223-PB"/>
    <property type="gene ID" value="BGLB011223"/>
</dbReference>
<keyword evidence="2" id="KW-1133">Transmembrane helix</keyword>
<dbReference type="Proteomes" id="UP001165740">
    <property type="component" value="Chromosome 3"/>
</dbReference>
<feature type="transmembrane region" description="Helical" evidence="2">
    <location>
        <begin position="7"/>
        <end position="26"/>
    </location>
</feature>
<dbReference type="KEGG" id="bgt:106075954"/>
<dbReference type="InterPro" id="IPR002347">
    <property type="entry name" value="SDR_fam"/>
</dbReference>
<dbReference type="STRING" id="6526.A0A2C9K0S2"/>
<dbReference type="Pfam" id="PF00106">
    <property type="entry name" value="adh_short"/>
    <property type="match status" value="1"/>
</dbReference>
<keyword evidence="1" id="KW-0560">Oxidoreductase</keyword>
<dbReference type="VEuPathDB" id="VectorBase:BGLB011223"/>
<dbReference type="OrthoDB" id="191139at2759"/>
<evidence type="ECO:0000313" key="10">
    <source>
        <dbReference type="RefSeq" id="XP_055878218.1"/>
    </source>
</evidence>
<evidence type="ECO:0000313" key="5">
    <source>
        <dbReference type="Proteomes" id="UP001165740"/>
    </source>
</evidence>
<keyword evidence="5" id="KW-1185">Reference proteome</keyword>
<dbReference type="Proteomes" id="UP000076420">
    <property type="component" value="Unassembled WGS sequence"/>
</dbReference>
<dbReference type="PANTHER" id="PTHR43157:SF31">
    <property type="entry name" value="PHOSPHATIDYLINOSITOL-GLYCAN BIOSYNTHESIS CLASS F PROTEIN"/>
    <property type="match status" value="1"/>
</dbReference>
<dbReference type="RefSeq" id="XP_055878215.1">
    <property type="nucleotide sequence ID" value="XM_056022240.1"/>
</dbReference>
<reference evidence="3" key="1">
    <citation type="submission" date="2020-05" db="UniProtKB">
        <authorList>
            <consortium name="EnsemblMetazoa"/>
        </authorList>
    </citation>
    <scope>IDENTIFICATION</scope>
    <source>
        <strain evidence="3">BB02</strain>
    </source>
</reference>
<evidence type="ECO:0000313" key="8">
    <source>
        <dbReference type="RefSeq" id="XP_055878216.1"/>
    </source>
</evidence>
<protein>
    <submittedName>
        <fullName evidence="6 7">Retinol dehydrogenase 12-like</fullName>
    </submittedName>
</protein>
<organism evidence="3 4">
    <name type="scientific">Biomphalaria glabrata</name>
    <name type="common">Bloodfluke planorb</name>
    <name type="synonym">Freshwater snail</name>
    <dbReference type="NCBI Taxonomy" id="6526"/>
    <lineage>
        <taxon>Eukaryota</taxon>
        <taxon>Metazoa</taxon>
        <taxon>Spiralia</taxon>
        <taxon>Lophotrochozoa</taxon>
        <taxon>Mollusca</taxon>
        <taxon>Gastropoda</taxon>
        <taxon>Heterobranchia</taxon>
        <taxon>Euthyneura</taxon>
        <taxon>Panpulmonata</taxon>
        <taxon>Hygrophila</taxon>
        <taxon>Lymnaeoidea</taxon>
        <taxon>Planorbidae</taxon>
        <taxon>Biomphalaria</taxon>
    </lineage>
</organism>
<dbReference type="RefSeq" id="XP_055878214.1">
    <property type="nucleotide sequence ID" value="XM_056022239.1"/>
</dbReference>
<dbReference type="PANTHER" id="PTHR43157">
    <property type="entry name" value="PHOSPHATIDYLINOSITOL-GLYCAN BIOSYNTHESIS CLASS F PROTEIN-RELATED"/>
    <property type="match status" value="1"/>
</dbReference>
<dbReference type="GO" id="GO:0016491">
    <property type="term" value="F:oxidoreductase activity"/>
    <property type="evidence" value="ECO:0007669"/>
    <property type="project" value="UniProtKB-KW"/>
</dbReference>
<dbReference type="InterPro" id="IPR036291">
    <property type="entry name" value="NAD(P)-bd_dom_sf"/>
</dbReference>